<dbReference type="GO" id="GO:0009228">
    <property type="term" value="P:thiamine biosynthetic process"/>
    <property type="evidence" value="ECO:0007669"/>
    <property type="project" value="UniProtKB-KW"/>
</dbReference>
<comment type="catalytic activity">
    <reaction evidence="1 11">
        <text>5-(2-hydroxyethyl)-4-methylthiazole + ATP = 4-methyl-5-(2-phosphooxyethyl)-thiazole + ADP + H(+)</text>
        <dbReference type="Rhea" id="RHEA:24212"/>
        <dbReference type="ChEBI" id="CHEBI:15378"/>
        <dbReference type="ChEBI" id="CHEBI:17957"/>
        <dbReference type="ChEBI" id="CHEBI:30616"/>
        <dbReference type="ChEBI" id="CHEBI:58296"/>
        <dbReference type="ChEBI" id="CHEBI:456216"/>
        <dbReference type="EC" id="2.7.1.50"/>
    </reaction>
</comment>
<dbReference type="GO" id="GO:0009229">
    <property type="term" value="P:thiamine diphosphate biosynthetic process"/>
    <property type="evidence" value="ECO:0007669"/>
    <property type="project" value="UniProtKB-UniRule"/>
</dbReference>
<dbReference type="OrthoDB" id="8909021at2"/>
<dbReference type="InterPro" id="IPR029056">
    <property type="entry name" value="Ribokinase-like"/>
</dbReference>
<dbReference type="Gene3D" id="3.40.1190.20">
    <property type="match status" value="1"/>
</dbReference>
<evidence type="ECO:0000256" key="11">
    <source>
        <dbReference type="HAMAP-Rule" id="MF_00228"/>
    </source>
</evidence>
<keyword evidence="7 11" id="KW-0418">Kinase</keyword>
<gene>
    <name evidence="11" type="primary">thiM</name>
    <name evidence="12" type="ordered locus">Sdel_1175</name>
</gene>
<dbReference type="GO" id="GO:0004417">
    <property type="term" value="F:hydroxyethylthiazole kinase activity"/>
    <property type="evidence" value="ECO:0007669"/>
    <property type="project" value="UniProtKB-UniRule"/>
</dbReference>
<evidence type="ECO:0000313" key="12">
    <source>
        <dbReference type="EMBL" id="ACZ12198.1"/>
    </source>
</evidence>
<protein>
    <recommendedName>
        <fullName evidence="11">Hydroxyethylthiazole kinase</fullName>
        <ecNumber evidence="11">2.7.1.50</ecNumber>
    </recommendedName>
    <alternativeName>
        <fullName evidence="11">4-methyl-5-beta-hydroxyethylthiazole kinase</fullName>
        <shortName evidence="11">TH kinase</shortName>
        <shortName evidence="11">Thz kinase</shortName>
    </alternativeName>
</protein>
<feature type="binding site" evidence="11">
    <location>
        <position position="122"/>
    </location>
    <ligand>
        <name>ATP</name>
        <dbReference type="ChEBI" id="CHEBI:30616"/>
    </ligand>
</feature>
<dbReference type="PIRSF" id="PIRSF000513">
    <property type="entry name" value="Thz_kinase"/>
    <property type="match status" value="1"/>
</dbReference>
<dbReference type="UniPathway" id="UPA00060">
    <property type="reaction ID" value="UER00139"/>
</dbReference>
<dbReference type="GO" id="GO:0005524">
    <property type="term" value="F:ATP binding"/>
    <property type="evidence" value="ECO:0007669"/>
    <property type="project" value="UniProtKB-UniRule"/>
</dbReference>
<comment type="similarity">
    <text evidence="11">Belongs to the Thz kinase family.</text>
</comment>
<dbReference type="Pfam" id="PF02110">
    <property type="entry name" value="HK"/>
    <property type="match status" value="1"/>
</dbReference>
<reference evidence="12 13" key="2">
    <citation type="journal article" date="2010" name="Stand. Genomic Sci.">
        <title>Complete genome sequence of Sulfurospirillum deleyianum type strain (5175).</title>
        <authorList>
            <person name="Sikorski J."/>
            <person name="Lapidus A."/>
            <person name="Copeland A."/>
            <person name="Glavina Del Rio T."/>
            <person name="Nolan M."/>
            <person name="Lucas S."/>
            <person name="Chen F."/>
            <person name="Tice H."/>
            <person name="Cheng J.F."/>
            <person name="Saunders E."/>
            <person name="Bruce D."/>
            <person name="Goodwin L."/>
            <person name="Pitluck S."/>
            <person name="Ovchinnikova G."/>
            <person name="Pati A."/>
            <person name="Ivanova N."/>
            <person name="Mavromatis K."/>
            <person name="Chen A."/>
            <person name="Palaniappan K."/>
            <person name="Chain P."/>
            <person name="Land M."/>
            <person name="Hauser L."/>
            <person name="Chang Y.J."/>
            <person name="Jeffries C.D."/>
            <person name="Brettin T."/>
            <person name="Detter J.C."/>
            <person name="Han C."/>
            <person name="Rohde M."/>
            <person name="Lang E."/>
            <person name="Spring S."/>
            <person name="Goker M."/>
            <person name="Bristow J."/>
            <person name="Eisen J.A."/>
            <person name="Markowitz V."/>
            <person name="Hugenholtz P."/>
            <person name="Kyrpides N.C."/>
            <person name="Klenk H.P."/>
        </authorList>
    </citation>
    <scope>NUCLEOTIDE SEQUENCE [LARGE SCALE GENOMIC DNA]</scope>
    <source>
        <strain evidence="13">ATCC 51133 / DSM 6946 / 5175</strain>
    </source>
</reference>
<dbReference type="STRING" id="525898.Sdel_1175"/>
<evidence type="ECO:0000256" key="6">
    <source>
        <dbReference type="ARBA" id="ARBA00022741"/>
    </source>
</evidence>
<proteinExistence type="inferred from homology"/>
<keyword evidence="6 11" id="KW-0547">Nucleotide-binding</keyword>
<dbReference type="CDD" id="cd01170">
    <property type="entry name" value="THZ_kinase"/>
    <property type="match status" value="1"/>
</dbReference>
<dbReference type="NCBIfam" id="TIGR00694">
    <property type="entry name" value="thiM"/>
    <property type="match status" value="1"/>
</dbReference>
<keyword evidence="5 11" id="KW-0479">Metal-binding</keyword>
<feature type="binding site" evidence="11">
    <location>
        <position position="168"/>
    </location>
    <ligand>
        <name>ATP</name>
        <dbReference type="ChEBI" id="CHEBI:30616"/>
    </ligand>
</feature>
<evidence type="ECO:0000256" key="2">
    <source>
        <dbReference type="ARBA" id="ARBA00001946"/>
    </source>
</evidence>
<evidence type="ECO:0000256" key="7">
    <source>
        <dbReference type="ARBA" id="ARBA00022777"/>
    </source>
</evidence>
<dbReference type="KEGG" id="sdl:Sdel_1175"/>
<keyword evidence="4 11" id="KW-0808">Transferase</keyword>
<dbReference type="PRINTS" id="PR01099">
    <property type="entry name" value="HYETHTZKNASE"/>
</dbReference>
<comment type="cofactor">
    <cofactor evidence="2 11">
        <name>Mg(2+)</name>
        <dbReference type="ChEBI" id="CHEBI:18420"/>
    </cofactor>
</comment>
<dbReference type="Proteomes" id="UP000002222">
    <property type="component" value="Chromosome"/>
</dbReference>
<accession>D1B278</accession>
<evidence type="ECO:0000256" key="9">
    <source>
        <dbReference type="ARBA" id="ARBA00022842"/>
    </source>
</evidence>
<evidence type="ECO:0000256" key="1">
    <source>
        <dbReference type="ARBA" id="ARBA00001771"/>
    </source>
</evidence>
<dbReference type="eggNOG" id="COG2145">
    <property type="taxonomic scope" value="Bacteria"/>
</dbReference>
<keyword evidence="8 11" id="KW-0067">ATP-binding</keyword>
<evidence type="ECO:0000256" key="10">
    <source>
        <dbReference type="ARBA" id="ARBA00022977"/>
    </source>
</evidence>
<name>D1B278_SULD5</name>
<dbReference type="GO" id="GO:0000287">
    <property type="term" value="F:magnesium ion binding"/>
    <property type="evidence" value="ECO:0007669"/>
    <property type="project" value="UniProtKB-UniRule"/>
</dbReference>
<dbReference type="NCBIfam" id="NF006830">
    <property type="entry name" value="PRK09355.1"/>
    <property type="match status" value="1"/>
</dbReference>
<feature type="binding site" evidence="11">
    <location>
        <position position="195"/>
    </location>
    <ligand>
        <name>substrate</name>
    </ligand>
</feature>
<evidence type="ECO:0000256" key="8">
    <source>
        <dbReference type="ARBA" id="ARBA00022840"/>
    </source>
</evidence>
<keyword evidence="13" id="KW-1185">Reference proteome</keyword>
<evidence type="ECO:0000256" key="3">
    <source>
        <dbReference type="ARBA" id="ARBA00004868"/>
    </source>
</evidence>
<reference evidence="13" key="1">
    <citation type="submission" date="2009-11" db="EMBL/GenBank/DDBJ databases">
        <title>The complete genome of Sulfurospirillum deleyianum DSM 6946.</title>
        <authorList>
            <consortium name="US DOE Joint Genome Institute (JGI-PGF)"/>
            <person name="Lucas S."/>
            <person name="Copeland A."/>
            <person name="Lapidus A."/>
            <person name="Glavina del Rio T."/>
            <person name="Dalin E."/>
            <person name="Tice H."/>
            <person name="Bruce D."/>
            <person name="Goodwin L."/>
            <person name="Pitluck S."/>
            <person name="Kyrpides N."/>
            <person name="Mavromatis K."/>
            <person name="Ivanova N."/>
            <person name="Ovchinnikova G."/>
            <person name="Munk A.C."/>
            <person name="Lu M."/>
            <person name="Brettin T."/>
            <person name="Detter J.C."/>
            <person name="Han C."/>
            <person name="Tapia R."/>
            <person name="Larimer F."/>
            <person name="Land M."/>
            <person name="Hauser L."/>
            <person name="Markowitz V."/>
            <person name="Cheng J.F."/>
            <person name="Hugenholtz P."/>
            <person name="Woyke T."/>
            <person name="Wu D."/>
            <person name="Aumann P."/>
            <person name="Schneider S."/>
            <person name="Lang E."/>
            <person name="Spring S."/>
            <person name="Klenk H.P."/>
            <person name="Eisen J.A."/>
        </authorList>
    </citation>
    <scope>NUCLEOTIDE SEQUENCE [LARGE SCALE GENOMIC DNA]</scope>
    <source>
        <strain evidence="13">ATCC 51133 / DSM 6946 / 5175</strain>
    </source>
</reference>
<comment type="pathway">
    <text evidence="3 11">Cofactor biosynthesis; thiamine diphosphate biosynthesis; 4-methyl-5-(2-phosphoethyl)-thiazole from 5-(2-hydroxyethyl)-4-methylthiazole: step 1/1.</text>
</comment>
<dbReference type="AlphaFoldDB" id="D1B278"/>
<evidence type="ECO:0000256" key="5">
    <source>
        <dbReference type="ARBA" id="ARBA00022723"/>
    </source>
</evidence>
<dbReference type="HAMAP" id="MF_00228">
    <property type="entry name" value="Thz_kinase"/>
    <property type="match status" value="1"/>
</dbReference>
<comment type="function">
    <text evidence="11">Catalyzes the phosphorylation of the hydroxyl group of 4-methyl-5-beta-hydroxyethylthiazole (THZ).</text>
</comment>
<dbReference type="EC" id="2.7.1.50" evidence="11"/>
<dbReference type="HOGENOM" id="CLU_019943_0_0_7"/>
<sequence length="267" mass="28279">MQIEAKIKEAFEILEKRVPLVHHITNYVTVNDCANVVLAIGASPIMADEESEMEEMVSLADALVLNIGTANERTIASMLKAGSVANAKNIPVVLDPVGVGATTFRRESTQKLLDAIAFSVIRGNRAEMKTLAGREAKSSGVDSRDEGDDGINITQDLAQKLGCVIAMTGKEDIVCHAKECYTLHNGDKALQNVTGTGCMSSALIGGFVGATHDPLLSAILGISTMAIAGEIADKSKGISSFKMALIDTIGVMNGSLMLEKIEIKQIF</sequence>
<dbReference type="EMBL" id="CP001816">
    <property type="protein sequence ID" value="ACZ12198.1"/>
    <property type="molecule type" value="Genomic_DNA"/>
</dbReference>
<dbReference type="SUPFAM" id="SSF53613">
    <property type="entry name" value="Ribokinase-like"/>
    <property type="match status" value="1"/>
</dbReference>
<evidence type="ECO:0000256" key="4">
    <source>
        <dbReference type="ARBA" id="ARBA00022679"/>
    </source>
</evidence>
<organism evidence="12 13">
    <name type="scientific">Sulfurospirillum deleyianum (strain ATCC 51133 / DSM 6946 / 5175)</name>
    <dbReference type="NCBI Taxonomy" id="525898"/>
    <lineage>
        <taxon>Bacteria</taxon>
        <taxon>Pseudomonadati</taxon>
        <taxon>Campylobacterota</taxon>
        <taxon>Epsilonproteobacteria</taxon>
        <taxon>Campylobacterales</taxon>
        <taxon>Sulfurospirillaceae</taxon>
        <taxon>Sulfurospirillum</taxon>
    </lineage>
</organism>
<keyword evidence="9 11" id="KW-0460">Magnesium</keyword>
<dbReference type="RefSeq" id="WP_012856955.1">
    <property type="nucleotide sequence ID" value="NC_013512.1"/>
</dbReference>
<dbReference type="InterPro" id="IPR000417">
    <property type="entry name" value="Hyethyz_kinase"/>
</dbReference>
<keyword evidence="10 11" id="KW-0784">Thiamine biosynthesis</keyword>
<feature type="binding site" evidence="11">
    <location>
        <position position="46"/>
    </location>
    <ligand>
        <name>substrate</name>
    </ligand>
</feature>
<evidence type="ECO:0000313" key="13">
    <source>
        <dbReference type="Proteomes" id="UP000002222"/>
    </source>
</evidence>